<sequence length="224" mass="24933">MRKYVSRNYGNWQRYAYKVHGLNDREQLYFVRGHVKAKSWAVTTFHQGSQSYSGRFHLHHGDAGFSLSVKSSEQCQRSPETRTGPPRKSSEGSAHSNRHGRAHDDHRRASRHALPSALPSKKDDPRNQCIFLHYYKVAKSHGFSLKAIKAAAEPQGLPPGSPPSEGELVTVTDADCMSRAGESGPEFHDPVDDILAYILEHSDAETAVASDADVKALFEVCLHR</sequence>
<feature type="compositionally biased region" description="Polar residues" evidence="1">
    <location>
        <begin position="69"/>
        <end position="78"/>
    </location>
</feature>
<protein>
    <submittedName>
        <fullName evidence="2">Uncharacterized protein</fullName>
    </submittedName>
</protein>
<feature type="region of interest" description="Disordered" evidence="1">
    <location>
        <begin position="69"/>
        <end position="122"/>
    </location>
</feature>
<accession>A0A8E2AUS5</accession>
<evidence type="ECO:0000313" key="3">
    <source>
        <dbReference type="Proteomes" id="UP000250043"/>
    </source>
</evidence>
<evidence type="ECO:0000256" key="1">
    <source>
        <dbReference type="SAM" id="MobiDB-lite"/>
    </source>
</evidence>
<evidence type="ECO:0000313" key="2">
    <source>
        <dbReference type="EMBL" id="OCH91398.1"/>
    </source>
</evidence>
<organism evidence="2 3">
    <name type="scientific">Obba rivulosa</name>
    <dbReference type="NCBI Taxonomy" id="1052685"/>
    <lineage>
        <taxon>Eukaryota</taxon>
        <taxon>Fungi</taxon>
        <taxon>Dikarya</taxon>
        <taxon>Basidiomycota</taxon>
        <taxon>Agaricomycotina</taxon>
        <taxon>Agaricomycetes</taxon>
        <taxon>Polyporales</taxon>
        <taxon>Gelatoporiaceae</taxon>
        <taxon>Obba</taxon>
    </lineage>
</organism>
<name>A0A8E2AUS5_9APHY</name>
<proteinExistence type="predicted"/>
<dbReference type="EMBL" id="KV722386">
    <property type="protein sequence ID" value="OCH91398.1"/>
    <property type="molecule type" value="Genomic_DNA"/>
</dbReference>
<keyword evidence="3" id="KW-1185">Reference proteome</keyword>
<dbReference type="Proteomes" id="UP000250043">
    <property type="component" value="Unassembled WGS sequence"/>
</dbReference>
<dbReference type="AlphaFoldDB" id="A0A8E2AUS5"/>
<dbReference type="OrthoDB" id="3222453at2759"/>
<gene>
    <name evidence="2" type="ORF">OBBRIDRAFT_527871</name>
</gene>
<reference evidence="2 3" key="1">
    <citation type="submission" date="2016-07" db="EMBL/GenBank/DDBJ databases">
        <title>Draft genome of the white-rot fungus Obba rivulosa 3A-2.</title>
        <authorList>
            <consortium name="DOE Joint Genome Institute"/>
            <person name="Miettinen O."/>
            <person name="Riley R."/>
            <person name="Acob R."/>
            <person name="Barry K."/>
            <person name="Cullen D."/>
            <person name="De Vries R."/>
            <person name="Hainaut M."/>
            <person name="Hatakka A."/>
            <person name="Henrissat B."/>
            <person name="Hilden K."/>
            <person name="Kuo R."/>
            <person name="Labutti K."/>
            <person name="Lipzen A."/>
            <person name="Makela M.R."/>
            <person name="Sandor L."/>
            <person name="Spatafora J.W."/>
            <person name="Grigoriev I.V."/>
            <person name="Hibbett D.S."/>
        </authorList>
    </citation>
    <scope>NUCLEOTIDE SEQUENCE [LARGE SCALE GENOMIC DNA]</scope>
    <source>
        <strain evidence="2 3">3A-2</strain>
    </source>
</reference>